<organism evidence="1 2">
    <name type="scientific">Gymnopus androsaceus JB14</name>
    <dbReference type="NCBI Taxonomy" id="1447944"/>
    <lineage>
        <taxon>Eukaryota</taxon>
        <taxon>Fungi</taxon>
        <taxon>Dikarya</taxon>
        <taxon>Basidiomycota</taxon>
        <taxon>Agaricomycotina</taxon>
        <taxon>Agaricomycetes</taxon>
        <taxon>Agaricomycetidae</taxon>
        <taxon>Agaricales</taxon>
        <taxon>Marasmiineae</taxon>
        <taxon>Omphalotaceae</taxon>
        <taxon>Gymnopus</taxon>
    </lineage>
</organism>
<sequence>LPDRIIASVSPIILIRHPAYTFHSLVRASAAVECNVLDPQFLMFSTFRWQRIVYEFYRSYYSGLGGAKQSEPTNMEGWQIVVDGDKLMEDPQGQMKKICELIGMDESLIQYSWNVGDDAE</sequence>
<feature type="non-terminal residue" evidence="1">
    <location>
        <position position="120"/>
    </location>
</feature>
<dbReference type="Gene3D" id="3.40.50.300">
    <property type="entry name" value="P-loop containing nucleotide triphosphate hydrolases"/>
    <property type="match status" value="1"/>
</dbReference>
<evidence type="ECO:0008006" key="3">
    <source>
        <dbReference type="Google" id="ProtNLM"/>
    </source>
</evidence>
<keyword evidence="2" id="KW-1185">Reference proteome</keyword>
<reference evidence="1" key="1">
    <citation type="journal article" date="2019" name="Environ. Microbiol.">
        <title>Fungal ecological strategies reflected in gene transcription - a case study of two litter decomposers.</title>
        <authorList>
            <person name="Barbi F."/>
            <person name="Kohler A."/>
            <person name="Barry K."/>
            <person name="Baskaran P."/>
            <person name="Daum C."/>
            <person name="Fauchery L."/>
            <person name="Ihrmark K."/>
            <person name="Kuo A."/>
            <person name="LaButti K."/>
            <person name="Lipzen A."/>
            <person name="Morin E."/>
            <person name="Grigoriev I.V."/>
            <person name="Henrissat B."/>
            <person name="Lindahl B."/>
            <person name="Martin F."/>
        </authorList>
    </citation>
    <scope>NUCLEOTIDE SEQUENCE</scope>
    <source>
        <strain evidence="1">JB14</strain>
    </source>
</reference>
<gene>
    <name evidence="1" type="ORF">BT96DRAFT_789956</name>
</gene>
<dbReference type="InterPro" id="IPR027417">
    <property type="entry name" value="P-loop_NTPase"/>
</dbReference>
<evidence type="ECO:0000313" key="1">
    <source>
        <dbReference type="EMBL" id="KAE9384094.1"/>
    </source>
</evidence>
<evidence type="ECO:0000313" key="2">
    <source>
        <dbReference type="Proteomes" id="UP000799118"/>
    </source>
</evidence>
<proteinExistence type="predicted"/>
<dbReference type="Proteomes" id="UP000799118">
    <property type="component" value="Unassembled WGS sequence"/>
</dbReference>
<accession>A0A6A4GF09</accession>
<dbReference type="OrthoDB" id="3650366at2759"/>
<protein>
    <recommendedName>
        <fullName evidence="3">Sulfotransferase domain-containing protein</fullName>
    </recommendedName>
</protein>
<name>A0A6A4GF09_9AGAR</name>
<dbReference type="EMBL" id="ML770225">
    <property type="protein sequence ID" value="KAE9384094.1"/>
    <property type="molecule type" value="Genomic_DNA"/>
</dbReference>
<feature type="non-terminal residue" evidence="1">
    <location>
        <position position="1"/>
    </location>
</feature>
<dbReference type="SUPFAM" id="SSF52540">
    <property type="entry name" value="P-loop containing nucleoside triphosphate hydrolases"/>
    <property type="match status" value="1"/>
</dbReference>
<dbReference type="AlphaFoldDB" id="A0A6A4GF09"/>